<keyword evidence="1" id="KW-0472">Membrane</keyword>
<dbReference type="EMBL" id="RXIR01000038">
    <property type="protein sequence ID" value="TVS25763.1"/>
    <property type="molecule type" value="Genomic_DNA"/>
</dbReference>
<reference evidence="2 3" key="1">
    <citation type="submission" date="2018-12" db="EMBL/GenBank/DDBJ databases">
        <title>Corynebacterium sanguinis sp. nov., a clinically-associated and environmental corynebacterium.</title>
        <authorList>
            <person name="Gonzales-Siles L."/>
            <person name="Jaen-Luchoro D."/>
            <person name="Cardew S."/>
            <person name="Inganas E."/>
            <person name="Ohlen M."/>
            <person name="Jensie-Markopolous S."/>
            <person name="Pinyeiro-Iglesias B."/>
            <person name="Molin K."/>
            <person name="Skovbjerg S."/>
            <person name="Svensson-Stadler L."/>
            <person name="Funke G."/>
            <person name="Moore E.R.B."/>
        </authorList>
    </citation>
    <scope>NUCLEOTIDE SEQUENCE [LARGE SCALE GENOMIC DNA]</scope>
    <source>
        <strain evidence="2 3">58734</strain>
    </source>
</reference>
<evidence type="ECO:0000313" key="2">
    <source>
        <dbReference type="EMBL" id="TVS25763.1"/>
    </source>
</evidence>
<feature type="transmembrane region" description="Helical" evidence="1">
    <location>
        <begin position="66"/>
        <end position="90"/>
    </location>
</feature>
<protein>
    <submittedName>
        <fullName evidence="2">Uncharacterized protein</fullName>
    </submittedName>
</protein>
<evidence type="ECO:0000313" key="3">
    <source>
        <dbReference type="Proteomes" id="UP000336646"/>
    </source>
</evidence>
<comment type="caution">
    <text evidence="2">The sequence shown here is derived from an EMBL/GenBank/DDBJ whole genome shotgun (WGS) entry which is preliminary data.</text>
</comment>
<dbReference type="OrthoDB" id="4426378at2"/>
<sequence length="101" mass="11700">MNRINLGRFRAPSREPSVSVADVQRVRRQRRLAQTEQEYSTVRSHMRDLASDLKSKPTIDAKLIKIYGIVVIVFGLIIGGFLFYATFLIWPSFVENLKESW</sequence>
<dbReference type="Proteomes" id="UP000336646">
    <property type="component" value="Unassembled WGS sequence"/>
</dbReference>
<name>A0A6C1TU92_9CORY</name>
<gene>
    <name evidence="2" type="ORF">EKI59_11370</name>
</gene>
<keyword evidence="1" id="KW-1133">Transmembrane helix</keyword>
<evidence type="ECO:0000256" key="1">
    <source>
        <dbReference type="SAM" id="Phobius"/>
    </source>
</evidence>
<dbReference type="AlphaFoldDB" id="A0A6C1TU92"/>
<proteinExistence type="predicted"/>
<organism evidence="2 3">
    <name type="scientific">Corynebacterium sanguinis</name>
    <dbReference type="NCBI Taxonomy" id="2594913"/>
    <lineage>
        <taxon>Bacteria</taxon>
        <taxon>Bacillati</taxon>
        <taxon>Actinomycetota</taxon>
        <taxon>Actinomycetes</taxon>
        <taxon>Mycobacteriales</taxon>
        <taxon>Corynebacteriaceae</taxon>
        <taxon>Corynebacterium</taxon>
    </lineage>
</organism>
<keyword evidence="1" id="KW-0812">Transmembrane</keyword>
<accession>A0A6C1TU92</accession>